<organism evidence="13 14">
    <name type="scientific">Sinisalibacter lacisalsi</name>
    <dbReference type="NCBI Taxonomy" id="1526570"/>
    <lineage>
        <taxon>Bacteria</taxon>
        <taxon>Pseudomonadati</taxon>
        <taxon>Pseudomonadota</taxon>
        <taxon>Alphaproteobacteria</taxon>
        <taxon>Rhodobacterales</taxon>
        <taxon>Roseobacteraceae</taxon>
        <taxon>Sinisalibacter</taxon>
    </lineage>
</organism>
<evidence type="ECO:0008006" key="15">
    <source>
        <dbReference type="Google" id="ProtNLM"/>
    </source>
</evidence>
<keyword evidence="7" id="KW-0067">ATP-binding</keyword>
<dbReference type="RefSeq" id="WP_188526410.1">
    <property type="nucleotide sequence ID" value="NZ_BMGI01000001.1"/>
</dbReference>
<dbReference type="InterPro" id="IPR051169">
    <property type="entry name" value="NADH-Q_oxidoreductase"/>
</dbReference>
<gene>
    <name evidence="13" type="ORF">GCM10011358_09140</name>
</gene>
<accession>A0ABQ1QH43</accession>
<dbReference type="InterPro" id="IPR036921">
    <property type="entry name" value="PurM-like_N_sf"/>
</dbReference>
<feature type="domain" description="FAD/NAD(P)-binding" evidence="12">
    <location>
        <begin position="11"/>
        <end position="309"/>
    </location>
</feature>
<dbReference type="SUPFAM" id="SSF51905">
    <property type="entry name" value="FAD/NAD(P)-binding domain"/>
    <property type="match status" value="2"/>
</dbReference>
<keyword evidence="4" id="KW-0547">Nucleotide-binding</keyword>
<dbReference type="EMBL" id="BMGI01000001">
    <property type="protein sequence ID" value="GGD26961.1"/>
    <property type="molecule type" value="Genomic_DNA"/>
</dbReference>
<dbReference type="InterPro" id="IPR023753">
    <property type="entry name" value="FAD/NAD-binding_dom"/>
</dbReference>
<keyword evidence="2" id="KW-0285">Flavoprotein</keyword>
<dbReference type="Gene3D" id="3.30.1330.10">
    <property type="entry name" value="PurM-like, N-terminal domain"/>
    <property type="match status" value="1"/>
</dbReference>
<dbReference type="PANTHER" id="PTHR42913">
    <property type="entry name" value="APOPTOSIS-INDUCING FACTOR 1"/>
    <property type="match status" value="1"/>
</dbReference>
<dbReference type="NCBIfam" id="TIGR00476">
    <property type="entry name" value="selD"/>
    <property type="match status" value="1"/>
</dbReference>
<dbReference type="Pfam" id="PF00586">
    <property type="entry name" value="AIRS"/>
    <property type="match status" value="1"/>
</dbReference>
<evidence type="ECO:0000256" key="5">
    <source>
        <dbReference type="ARBA" id="ARBA00022777"/>
    </source>
</evidence>
<keyword evidence="14" id="KW-1185">Reference proteome</keyword>
<dbReference type="InterPro" id="IPR036188">
    <property type="entry name" value="FAD/NAD-bd_sf"/>
</dbReference>
<dbReference type="Pfam" id="PF07992">
    <property type="entry name" value="Pyr_redox_2"/>
    <property type="match status" value="1"/>
</dbReference>
<evidence type="ECO:0000313" key="13">
    <source>
        <dbReference type="EMBL" id="GGD26961.1"/>
    </source>
</evidence>
<dbReference type="Gene3D" id="3.90.650.10">
    <property type="entry name" value="PurM-like C-terminal domain"/>
    <property type="match status" value="1"/>
</dbReference>
<evidence type="ECO:0000259" key="10">
    <source>
        <dbReference type="Pfam" id="PF00586"/>
    </source>
</evidence>
<sequence length="729" mass="74903">MQAMPLPLTRDLVLIGGGHAHALVLRMWGMKPLAGTRVTLINPGPTAPYSGMLPGHIAGHYSREALDIDLVQLARFAGARLVIGSATRVDPVAKVVTVEGHGEIGYDVASIDVGIHTEMPDLPGFAAHGTGAKPLDTYAARWRAFLARAAAGEFAPEVAVIGGGVAGVELALAMAHALRREVGGAARVSVIEAGPQITGRNPGTTRRLQAALDDLGVAVLTGAKVAHVGAEGVVLADGAHVRARFTVGVAGAMAHPWVAQSPLPVTEDGFIRVDSHLRVEGHWDLFAVGDCAHMTHAPRPKAGVYAVRSGPVLLDNLRAVLSGGKTRAYHPQGDYLKLVSLGGKVALAEKWGRTLSGPLLWRWKDRIDRKFMRMFQDLPKMPPAPLPRPVTEGVAEELKGAHKPLCAGCGSKVGPGTLGEALAGLTALGRADVLTGPGDDAAVLEIGGVRQVVTTDHLRAFTADPALLARITAVHALGDIWAMGARPQAALASVILPRMAEPLQARSMTEIMRAAREVFHAEGAEIVGGHSTMGAEMTLGFTITGLVDGAPITNGGGQPGDALILTRPLGSGTILAAEMLGAANGRDVAGMLATMARPQGDAARLLAGARAMTDVTGFGLAGHLMAICHASGVSAEIDLAALPLYPGALDLAEAGHRSSIWEANRAAAPVESAEGARASLLHDPQTAGGLLAAVDAGEAEGLVAALVAAGHDAAVIGRLGADAPGIICR</sequence>
<evidence type="ECO:0000259" key="12">
    <source>
        <dbReference type="Pfam" id="PF07992"/>
    </source>
</evidence>
<dbReference type="InterPro" id="IPR016188">
    <property type="entry name" value="PurM-like_N"/>
</dbReference>
<evidence type="ECO:0000256" key="3">
    <source>
        <dbReference type="ARBA" id="ARBA00022679"/>
    </source>
</evidence>
<evidence type="ECO:0000259" key="11">
    <source>
        <dbReference type="Pfam" id="PF02769"/>
    </source>
</evidence>
<dbReference type="SUPFAM" id="SSF56042">
    <property type="entry name" value="PurM C-terminal domain-like"/>
    <property type="match status" value="1"/>
</dbReference>
<evidence type="ECO:0000256" key="6">
    <source>
        <dbReference type="ARBA" id="ARBA00022827"/>
    </source>
</evidence>
<keyword evidence="6" id="KW-0274">FAD</keyword>
<comment type="cofactor">
    <cofactor evidence="1">
        <name>FAD</name>
        <dbReference type="ChEBI" id="CHEBI:57692"/>
    </cofactor>
</comment>
<dbReference type="Gene3D" id="3.50.50.100">
    <property type="match status" value="1"/>
</dbReference>
<comment type="caution">
    <text evidence="13">The sequence shown here is derived from an EMBL/GenBank/DDBJ whole genome shotgun (WGS) entry which is preliminary data.</text>
</comment>
<dbReference type="InterPro" id="IPR004536">
    <property type="entry name" value="SPS/SelD"/>
</dbReference>
<keyword evidence="3" id="KW-0808">Transferase</keyword>
<evidence type="ECO:0000256" key="1">
    <source>
        <dbReference type="ARBA" id="ARBA00001974"/>
    </source>
</evidence>
<dbReference type="Proteomes" id="UP000617355">
    <property type="component" value="Unassembled WGS sequence"/>
</dbReference>
<dbReference type="PANTHER" id="PTHR42913:SF9">
    <property type="entry name" value="SLR1591 PROTEIN"/>
    <property type="match status" value="1"/>
</dbReference>
<evidence type="ECO:0000256" key="2">
    <source>
        <dbReference type="ARBA" id="ARBA00022630"/>
    </source>
</evidence>
<dbReference type="SUPFAM" id="SSF55326">
    <property type="entry name" value="PurM N-terminal domain-like"/>
    <property type="match status" value="1"/>
</dbReference>
<proteinExistence type="predicted"/>
<reference evidence="14" key="1">
    <citation type="journal article" date="2019" name="Int. J. Syst. Evol. Microbiol.">
        <title>The Global Catalogue of Microorganisms (GCM) 10K type strain sequencing project: providing services to taxonomists for standard genome sequencing and annotation.</title>
        <authorList>
            <consortium name="The Broad Institute Genomics Platform"/>
            <consortium name="The Broad Institute Genome Sequencing Center for Infectious Disease"/>
            <person name="Wu L."/>
            <person name="Ma J."/>
        </authorList>
    </citation>
    <scope>NUCLEOTIDE SEQUENCE [LARGE SCALE GENOMIC DNA]</scope>
    <source>
        <strain evidence="14">CGMCC 1.12922</strain>
    </source>
</reference>
<dbReference type="CDD" id="cd02195">
    <property type="entry name" value="SelD"/>
    <property type="match status" value="1"/>
</dbReference>
<protein>
    <recommendedName>
        <fullName evidence="15">Selenide, water dikinase SelD</fullName>
    </recommendedName>
</protein>
<dbReference type="InterPro" id="IPR010918">
    <property type="entry name" value="PurM-like_C_dom"/>
</dbReference>
<keyword evidence="8" id="KW-0560">Oxidoreductase</keyword>
<evidence type="ECO:0000256" key="4">
    <source>
        <dbReference type="ARBA" id="ARBA00022741"/>
    </source>
</evidence>
<dbReference type="Pfam" id="PF02769">
    <property type="entry name" value="AIRS_C"/>
    <property type="match status" value="1"/>
</dbReference>
<feature type="domain" description="PurM-like N-terminal" evidence="10">
    <location>
        <begin position="438"/>
        <end position="547"/>
    </location>
</feature>
<evidence type="ECO:0000256" key="8">
    <source>
        <dbReference type="ARBA" id="ARBA00023002"/>
    </source>
</evidence>
<evidence type="ECO:0000256" key="9">
    <source>
        <dbReference type="ARBA" id="ARBA00023266"/>
    </source>
</evidence>
<keyword evidence="9" id="KW-0711">Selenium</keyword>
<keyword evidence="5" id="KW-0418">Kinase</keyword>
<evidence type="ECO:0000256" key="7">
    <source>
        <dbReference type="ARBA" id="ARBA00022840"/>
    </source>
</evidence>
<feature type="domain" description="PurM-like C-terminal" evidence="11">
    <location>
        <begin position="558"/>
        <end position="722"/>
    </location>
</feature>
<dbReference type="InterPro" id="IPR036676">
    <property type="entry name" value="PurM-like_C_sf"/>
</dbReference>
<name>A0ABQ1QH43_9RHOB</name>
<dbReference type="InterPro" id="IPR017584">
    <property type="entry name" value="Pyridine_nucleo_diS_OxRdtase_N"/>
</dbReference>
<evidence type="ECO:0000313" key="14">
    <source>
        <dbReference type="Proteomes" id="UP000617355"/>
    </source>
</evidence>
<dbReference type="NCBIfam" id="TIGR03169">
    <property type="entry name" value="Nterm_to_SelD"/>
    <property type="match status" value="1"/>
</dbReference>